<protein>
    <recommendedName>
        <fullName evidence="3">Copia protein</fullName>
    </recommendedName>
</protein>
<sequence>MIAALSVGNLADVPQTYAEAADDVGWCKAIEEELKSLKENSDFANSIVDRKSITGFVIKLNNNVIHWKTKRQNNVLSSAESKYVALATCVTENLFLAQILAEIANFNVYPITVFEDNQSCIKMASTFESKRSKHINIKHHFVRECVTQNKIKLLYINSNKQQADMFTKQLAATKFKYFRDSLNVTLLNEKES</sequence>
<accession>A0AAW1L9F6</accession>
<comment type="caution">
    <text evidence="1">The sequence shown here is derived from an EMBL/GenBank/DDBJ whole genome shotgun (WGS) entry which is preliminary data.</text>
</comment>
<gene>
    <name evidence="1" type="ORF">QE152_g14416</name>
</gene>
<dbReference type="PANTHER" id="PTHR11439">
    <property type="entry name" value="GAG-POL-RELATED RETROTRANSPOSON"/>
    <property type="match status" value="1"/>
</dbReference>
<evidence type="ECO:0000313" key="2">
    <source>
        <dbReference type="Proteomes" id="UP001458880"/>
    </source>
</evidence>
<dbReference type="EMBL" id="JASPKY010000145">
    <property type="protein sequence ID" value="KAK9730541.1"/>
    <property type="molecule type" value="Genomic_DNA"/>
</dbReference>
<organism evidence="1 2">
    <name type="scientific">Popillia japonica</name>
    <name type="common">Japanese beetle</name>
    <dbReference type="NCBI Taxonomy" id="7064"/>
    <lineage>
        <taxon>Eukaryota</taxon>
        <taxon>Metazoa</taxon>
        <taxon>Ecdysozoa</taxon>
        <taxon>Arthropoda</taxon>
        <taxon>Hexapoda</taxon>
        <taxon>Insecta</taxon>
        <taxon>Pterygota</taxon>
        <taxon>Neoptera</taxon>
        <taxon>Endopterygota</taxon>
        <taxon>Coleoptera</taxon>
        <taxon>Polyphaga</taxon>
        <taxon>Scarabaeiformia</taxon>
        <taxon>Scarabaeidae</taxon>
        <taxon>Rutelinae</taxon>
        <taxon>Popillia</taxon>
    </lineage>
</organism>
<evidence type="ECO:0000313" key="1">
    <source>
        <dbReference type="EMBL" id="KAK9730541.1"/>
    </source>
</evidence>
<dbReference type="AlphaFoldDB" id="A0AAW1L9F6"/>
<name>A0AAW1L9F6_POPJA</name>
<evidence type="ECO:0008006" key="3">
    <source>
        <dbReference type="Google" id="ProtNLM"/>
    </source>
</evidence>
<dbReference type="PANTHER" id="PTHR11439:SF483">
    <property type="entry name" value="PEPTIDE SYNTHASE GLIP-LIKE, PUTATIVE (AFU_ORTHOLOGUE AFUA_3G12920)-RELATED"/>
    <property type="match status" value="1"/>
</dbReference>
<dbReference type="Proteomes" id="UP001458880">
    <property type="component" value="Unassembled WGS sequence"/>
</dbReference>
<proteinExistence type="predicted"/>
<reference evidence="1 2" key="1">
    <citation type="journal article" date="2024" name="BMC Genomics">
        <title>De novo assembly and annotation of Popillia japonica's genome with initial clues to its potential as an invasive pest.</title>
        <authorList>
            <person name="Cucini C."/>
            <person name="Boschi S."/>
            <person name="Funari R."/>
            <person name="Cardaioli E."/>
            <person name="Iannotti N."/>
            <person name="Marturano G."/>
            <person name="Paoli F."/>
            <person name="Bruttini M."/>
            <person name="Carapelli A."/>
            <person name="Frati F."/>
            <person name="Nardi F."/>
        </authorList>
    </citation>
    <scope>NUCLEOTIDE SEQUENCE [LARGE SCALE GENOMIC DNA]</scope>
    <source>
        <strain evidence="1">DMR45628</strain>
    </source>
</reference>
<keyword evidence="2" id="KW-1185">Reference proteome</keyword>
<dbReference type="CDD" id="cd09272">
    <property type="entry name" value="RNase_HI_RT_Ty1"/>
    <property type="match status" value="1"/>
</dbReference>